<feature type="region of interest" description="Disordered" evidence="1">
    <location>
        <begin position="22"/>
        <end position="66"/>
    </location>
</feature>
<sequence>MRQLVLDEWVIEDEEIGKTAVLSHGGGARGGKRDRFGIGSARRAAPPARRLAGGRATTQVYRKSAA</sequence>
<name>A0A1N7S0L8_9BURK</name>
<keyword evidence="3" id="KW-1185">Reference proteome</keyword>
<dbReference type="AlphaFoldDB" id="A0A1N7S0L8"/>
<dbReference type="STRING" id="1247936.BN2475_270146"/>
<evidence type="ECO:0000313" key="3">
    <source>
        <dbReference type="Proteomes" id="UP000187012"/>
    </source>
</evidence>
<gene>
    <name evidence="2" type="ORF">BN2475_270146</name>
</gene>
<evidence type="ECO:0000256" key="1">
    <source>
        <dbReference type="SAM" id="MobiDB-lite"/>
    </source>
</evidence>
<protein>
    <submittedName>
        <fullName evidence="2">Uncharacterized protein</fullName>
    </submittedName>
</protein>
<dbReference type="EMBL" id="CYGX02000027">
    <property type="protein sequence ID" value="SIT40874.1"/>
    <property type="molecule type" value="Genomic_DNA"/>
</dbReference>
<proteinExistence type="predicted"/>
<feature type="compositionally biased region" description="Polar residues" evidence="1">
    <location>
        <begin position="57"/>
        <end position="66"/>
    </location>
</feature>
<organism evidence="2 3">
    <name type="scientific">Paraburkholderia ribeironis</name>
    <dbReference type="NCBI Taxonomy" id="1247936"/>
    <lineage>
        <taxon>Bacteria</taxon>
        <taxon>Pseudomonadati</taxon>
        <taxon>Pseudomonadota</taxon>
        <taxon>Betaproteobacteria</taxon>
        <taxon>Burkholderiales</taxon>
        <taxon>Burkholderiaceae</taxon>
        <taxon>Paraburkholderia</taxon>
    </lineage>
</organism>
<reference evidence="2 3" key="1">
    <citation type="submission" date="2016-12" db="EMBL/GenBank/DDBJ databases">
        <authorList>
            <person name="Song W.-J."/>
            <person name="Kurnit D.M."/>
        </authorList>
    </citation>
    <scope>NUCLEOTIDE SEQUENCE [LARGE SCALE GENOMIC DNA]</scope>
    <source>
        <strain evidence="2 3">STM7296</strain>
    </source>
</reference>
<dbReference type="Proteomes" id="UP000187012">
    <property type="component" value="Unassembled WGS sequence"/>
</dbReference>
<accession>A0A1N7S0L8</accession>
<feature type="compositionally biased region" description="Low complexity" evidence="1">
    <location>
        <begin position="41"/>
        <end position="56"/>
    </location>
</feature>
<evidence type="ECO:0000313" key="2">
    <source>
        <dbReference type="EMBL" id="SIT40874.1"/>
    </source>
</evidence>